<dbReference type="RefSeq" id="XP_025362309.1">
    <property type="nucleotide sequence ID" value="XM_025503675.1"/>
</dbReference>
<dbReference type="Proteomes" id="UP000245884">
    <property type="component" value="Unassembled WGS sequence"/>
</dbReference>
<keyword evidence="3" id="KW-1185">Reference proteome</keyword>
<feature type="compositionally biased region" description="Basic residues" evidence="1">
    <location>
        <begin position="202"/>
        <end position="215"/>
    </location>
</feature>
<accession>A0A316UQW3</accession>
<evidence type="ECO:0000313" key="2">
    <source>
        <dbReference type="EMBL" id="PWN27697.1"/>
    </source>
</evidence>
<organism evidence="2 3">
    <name type="scientific">Jaminaea rosea</name>
    <dbReference type="NCBI Taxonomy" id="1569628"/>
    <lineage>
        <taxon>Eukaryota</taxon>
        <taxon>Fungi</taxon>
        <taxon>Dikarya</taxon>
        <taxon>Basidiomycota</taxon>
        <taxon>Ustilaginomycotina</taxon>
        <taxon>Exobasidiomycetes</taxon>
        <taxon>Microstromatales</taxon>
        <taxon>Microstromatales incertae sedis</taxon>
        <taxon>Jaminaea</taxon>
    </lineage>
</organism>
<reference evidence="2 3" key="1">
    <citation type="journal article" date="2018" name="Mol. Biol. Evol.">
        <title>Broad Genomic Sampling Reveals a Smut Pathogenic Ancestry of the Fungal Clade Ustilaginomycotina.</title>
        <authorList>
            <person name="Kijpornyongpan T."/>
            <person name="Mondo S.J."/>
            <person name="Barry K."/>
            <person name="Sandor L."/>
            <person name="Lee J."/>
            <person name="Lipzen A."/>
            <person name="Pangilinan J."/>
            <person name="LaButti K."/>
            <person name="Hainaut M."/>
            <person name="Henrissat B."/>
            <person name="Grigoriev I.V."/>
            <person name="Spatafora J.W."/>
            <person name="Aime M.C."/>
        </authorList>
    </citation>
    <scope>NUCLEOTIDE SEQUENCE [LARGE SCALE GENOMIC DNA]</scope>
    <source>
        <strain evidence="2 3">MCA 5214</strain>
    </source>
</reference>
<evidence type="ECO:0000256" key="1">
    <source>
        <dbReference type="SAM" id="MobiDB-lite"/>
    </source>
</evidence>
<dbReference type="EMBL" id="KZ819667">
    <property type="protein sequence ID" value="PWN27697.1"/>
    <property type="molecule type" value="Genomic_DNA"/>
</dbReference>
<feature type="region of interest" description="Disordered" evidence="1">
    <location>
        <begin position="127"/>
        <end position="175"/>
    </location>
</feature>
<feature type="compositionally biased region" description="Low complexity" evidence="1">
    <location>
        <begin position="144"/>
        <end position="155"/>
    </location>
</feature>
<dbReference type="GeneID" id="37025498"/>
<evidence type="ECO:0000313" key="3">
    <source>
        <dbReference type="Proteomes" id="UP000245884"/>
    </source>
</evidence>
<feature type="region of interest" description="Disordered" evidence="1">
    <location>
        <begin position="189"/>
        <end position="222"/>
    </location>
</feature>
<sequence length="222" mass="25187">MRSSRIQLRRSCNSLRSTQPSQHRRSFRITQGCPRAEKGWEKRARKIDRSSCNVFLSPFGGILCDRRLSLLLPRHGSSVSLVNPFQQRLLFLCLCLGTTISRSTSTPLKRINFILAVTLAARRIIGHPHARTHPQGRRIWTQQSRSRSGGSSSSSRLDESKHDATVQATGPFDPSAHCDSSRLVLVCSRAQGQEGKQSNASRRCRRRRHRRRRLHQGLGPNY</sequence>
<proteinExistence type="predicted"/>
<dbReference type="AlphaFoldDB" id="A0A316UQW3"/>
<feature type="compositionally biased region" description="Basic residues" evidence="1">
    <location>
        <begin position="127"/>
        <end position="136"/>
    </location>
</feature>
<name>A0A316UQW3_9BASI</name>
<protein>
    <submittedName>
        <fullName evidence="2">Uncharacterized protein</fullName>
    </submittedName>
</protein>
<gene>
    <name evidence="2" type="ORF">BDZ90DRAFT_169695</name>
</gene>
<feature type="compositionally biased region" description="Polar residues" evidence="1">
    <location>
        <begin position="190"/>
        <end position="201"/>
    </location>
</feature>